<dbReference type="EMBL" id="LLXH01001798">
    <property type="protein sequence ID" value="PKC57531.1"/>
    <property type="molecule type" value="Genomic_DNA"/>
</dbReference>
<dbReference type="VEuPathDB" id="FungiDB:RhiirA1_472353"/>
<organism evidence="1 2">
    <name type="scientific">Rhizophagus irregularis</name>
    <dbReference type="NCBI Taxonomy" id="588596"/>
    <lineage>
        <taxon>Eukaryota</taxon>
        <taxon>Fungi</taxon>
        <taxon>Fungi incertae sedis</taxon>
        <taxon>Mucoromycota</taxon>
        <taxon>Glomeromycotina</taxon>
        <taxon>Glomeromycetes</taxon>
        <taxon>Glomerales</taxon>
        <taxon>Glomeraceae</taxon>
        <taxon>Rhizophagus</taxon>
    </lineage>
</organism>
<reference evidence="1 2" key="1">
    <citation type="submission" date="2017-10" db="EMBL/GenBank/DDBJ databases">
        <title>Extensive intraspecific genome diversity in a model arbuscular mycorrhizal fungus.</title>
        <authorList>
            <person name="Chen E.C.H."/>
            <person name="Morin E."/>
            <person name="Baudet D."/>
            <person name="Noel J."/>
            <person name="Ndikumana S."/>
            <person name="Charron P."/>
            <person name="St-Onge C."/>
            <person name="Giorgi J."/>
            <person name="Grigoriev I.V."/>
            <person name="Roux C."/>
            <person name="Martin F.M."/>
            <person name="Corradi N."/>
        </authorList>
    </citation>
    <scope>NUCLEOTIDE SEQUENCE [LARGE SCALE GENOMIC DNA]</scope>
    <source>
        <strain evidence="1 2">A1</strain>
    </source>
</reference>
<dbReference type="Proteomes" id="UP000232688">
    <property type="component" value="Unassembled WGS sequence"/>
</dbReference>
<sequence length="145" mass="17256">MTFILDIQGPPNLNQGGSSVSAYFYQIKIYTIRIGKDLDDIDIRVKFITGLLPDNRKHVDEFGIKKPLKELVKYLVRDLMFSTKIRKYKIRELKQGNELVRMFYQKLERFKKLSGCDEKILKKNFFAEYRLQIKTKSNHEDQNFL</sequence>
<name>A0A2N0R2J1_9GLOM</name>
<proteinExistence type="predicted"/>
<evidence type="ECO:0000313" key="2">
    <source>
        <dbReference type="Proteomes" id="UP000232688"/>
    </source>
</evidence>
<gene>
    <name evidence="1" type="ORF">RhiirA1_472353</name>
</gene>
<accession>A0A2N0R2J1</accession>
<dbReference type="AlphaFoldDB" id="A0A2N0R2J1"/>
<evidence type="ECO:0000313" key="1">
    <source>
        <dbReference type="EMBL" id="PKC57531.1"/>
    </source>
</evidence>
<dbReference type="VEuPathDB" id="FungiDB:FUN_006850"/>
<reference evidence="1 2" key="2">
    <citation type="submission" date="2017-10" db="EMBL/GenBank/DDBJ databases">
        <title>Genome analyses suggest a sexual origin of heterokaryosis in a supposedly ancient asexual fungus.</title>
        <authorList>
            <person name="Corradi N."/>
            <person name="Sedzielewska K."/>
            <person name="Noel J."/>
            <person name="Charron P."/>
            <person name="Farinelli L."/>
            <person name="Marton T."/>
            <person name="Kruger M."/>
            <person name="Pelin A."/>
            <person name="Brachmann A."/>
            <person name="Corradi N."/>
        </authorList>
    </citation>
    <scope>NUCLEOTIDE SEQUENCE [LARGE SCALE GENOMIC DNA]</scope>
    <source>
        <strain evidence="1 2">A1</strain>
    </source>
</reference>
<comment type="caution">
    <text evidence="1">The sequence shown here is derived from an EMBL/GenBank/DDBJ whole genome shotgun (WGS) entry which is preliminary data.</text>
</comment>
<protein>
    <submittedName>
        <fullName evidence="1">Uncharacterized protein</fullName>
    </submittedName>
</protein>
<dbReference type="VEuPathDB" id="FungiDB:RhiirFUN_025141"/>